<feature type="non-terminal residue" evidence="6">
    <location>
        <position position="1"/>
    </location>
</feature>
<keyword evidence="4" id="KW-1015">Disulfide bond</keyword>
<evidence type="ECO:0000313" key="6">
    <source>
        <dbReference type="EMBL" id="OMP85187.1"/>
    </source>
</evidence>
<name>A0A1S8BCD1_9PEZI</name>
<dbReference type="Proteomes" id="UP000190776">
    <property type="component" value="Unassembled WGS sequence"/>
</dbReference>
<dbReference type="AlphaFoldDB" id="A0A1S8BCD1"/>
<proteinExistence type="inferred from homology"/>
<comment type="caution">
    <text evidence="6">The sequence shown here is derived from an EMBL/GenBank/DDBJ whole genome shotgun (WGS) entry which is preliminary data.</text>
</comment>
<evidence type="ECO:0000313" key="7">
    <source>
        <dbReference type="Proteomes" id="UP000190776"/>
    </source>
</evidence>
<dbReference type="EC" id="3.1.1.-" evidence="5"/>
<evidence type="ECO:0000256" key="1">
    <source>
        <dbReference type="ARBA" id="ARBA00022487"/>
    </source>
</evidence>
<dbReference type="InterPro" id="IPR011118">
    <property type="entry name" value="Tannase/feruloyl_esterase"/>
</dbReference>
<evidence type="ECO:0000256" key="2">
    <source>
        <dbReference type="ARBA" id="ARBA00022729"/>
    </source>
</evidence>
<gene>
    <name evidence="6" type="ORF">BK809_0000287</name>
</gene>
<dbReference type="GO" id="GO:0052689">
    <property type="term" value="F:carboxylic ester hydrolase activity"/>
    <property type="evidence" value="ECO:0007669"/>
    <property type="project" value="UniProtKB-KW"/>
</dbReference>
<reference evidence="6 7" key="1">
    <citation type="submission" date="2017-01" db="EMBL/GenBank/DDBJ databases">
        <title>Draft genome sequence of Diplodia seriata F98.1, a fungal species involved in grapevine trunk diseases.</title>
        <authorList>
            <person name="Robert-Siegwald G."/>
            <person name="Vallet J."/>
            <person name="Abou-Mansour E."/>
            <person name="Xu J."/>
            <person name="Rey P."/>
            <person name="Bertsch C."/>
            <person name="Rego C."/>
            <person name="Larignon P."/>
            <person name="Fontaine F."/>
            <person name="Lebrun M.-H."/>
        </authorList>
    </citation>
    <scope>NUCLEOTIDE SEQUENCE [LARGE SCALE GENOMIC DNA]</scope>
    <source>
        <strain evidence="6 7">F98.1</strain>
    </source>
</reference>
<dbReference type="Pfam" id="PF07519">
    <property type="entry name" value="Tannase"/>
    <property type="match status" value="1"/>
</dbReference>
<dbReference type="EMBL" id="MSZU01000085">
    <property type="protein sequence ID" value="OMP85187.1"/>
    <property type="molecule type" value="Genomic_DNA"/>
</dbReference>
<keyword evidence="1" id="KW-0719">Serine esterase</keyword>
<protein>
    <recommendedName>
        <fullName evidence="5">Carboxylic ester hydrolase</fullName>
        <ecNumber evidence="5">3.1.1.-</ecNumber>
    </recommendedName>
</protein>
<keyword evidence="3 5" id="KW-0378">Hydrolase</keyword>
<evidence type="ECO:0000256" key="4">
    <source>
        <dbReference type="ARBA" id="ARBA00023157"/>
    </source>
</evidence>
<comment type="similarity">
    <text evidence="5">Belongs to the tannase family.</text>
</comment>
<dbReference type="PANTHER" id="PTHR33938">
    <property type="entry name" value="FERULOYL ESTERASE B-RELATED"/>
    <property type="match status" value="1"/>
</dbReference>
<organism evidence="6 7">
    <name type="scientific">Diplodia seriata</name>
    <dbReference type="NCBI Taxonomy" id="420778"/>
    <lineage>
        <taxon>Eukaryota</taxon>
        <taxon>Fungi</taxon>
        <taxon>Dikarya</taxon>
        <taxon>Ascomycota</taxon>
        <taxon>Pezizomycotina</taxon>
        <taxon>Dothideomycetes</taxon>
        <taxon>Dothideomycetes incertae sedis</taxon>
        <taxon>Botryosphaeriales</taxon>
        <taxon>Botryosphaeriaceae</taxon>
        <taxon>Diplodia</taxon>
    </lineage>
</organism>
<dbReference type="PANTHER" id="PTHR33938:SF7">
    <property type="entry name" value="CARBOXYLIC ESTER HYDROLASE"/>
    <property type="match status" value="1"/>
</dbReference>
<sequence>DNLERLDGVTHDALIEWMNIAYNRYLDTLQITVPDLKTIKNAGGKLVHYHGESVPAGSSIYYFDNGRTLYPQQIYNQSVDALADWYRLFLIPRAAQCGTNSLQPGPWPASLIDTLFEWFEGGSALDRLNSTVADRSELAGETQQPCKWPIRPVWDGNENDSVYDYASID</sequence>
<dbReference type="OrthoDB" id="3756143at2759"/>
<evidence type="ECO:0000256" key="5">
    <source>
        <dbReference type="RuleBase" id="RU361238"/>
    </source>
</evidence>
<keyword evidence="2" id="KW-0732">Signal</keyword>
<evidence type="ECO:0000256" key="3">
    <source>
        <dbReference type="ARBA" id="ARBA00022801"/>
    </source>
</evidence>
<accession>A0A1S8BCD1</accession>